<comment type="caution">
    <text evidence="1">The sequence shown here is derived from an EMBL/GenBank/DDBJ whole genome shotgun (WGS) entry which is preliminary data.</text>
</comment>
<sequence>MSTDPFCEGVGTTKISDVHRGLVYRGLQRRHARLQALLGRAWQYATPKSAWSDSTAVSEHPEDADPEDAAASLFVSPAAEIEDIAEMAYFLSALEADELDLGDAATRSYFFLPSQFRDNLNEIGEVGLHEDVGADDGGEESDVAMPLPGSGLGSCPERDAMIRVIDRLLSTLDEESGVGNLLSWENSFAGLLEALLAHLDKQCCNRGAAPAQIARPELSGRQADYSDRRDQACVKPAYIDHLQKEIDVARLYMSLPAMKSCCRLE</sequence>
<dbReference type="EMBL" id="SRQM01000307">
    <property type="protein sequence ID" value="KAG6113178.1"/>
    <property type="molecule type" value="Genomic_DNA"/>
</dbReference>
<gene>
    <name evidence="1" type="ORF">E4U13_003968</name>
</gene>
<name>A0A9P7Q067_9HYPO</name>
<dbReference type="Proteomes" id="UP000732380">
    <property type="component" value="Unassembled WGS sequence"/>
</dbReference>
<dbReference type="AlphaFoldDB" id="A0A9P7Q067"/>
<organism evidence="1 2">
    <name type="scientific">Claviceps humidiphila</name>
    <dbReference type="NCBI Taxonomy" id="1294629"/>
    <lineage>
        <taxon>Eukaryota</taxon>
        <taxon>Fungi</taxon>
        <taxon>Dikarya</taxon>
        <taxon>Ascomycota</taxon>
        <taxon>Pezizomycotina</taxon>
        <taxon>Sordariomycetes</taxon>
        <taxon>Hypocreomycetidae</taxon>
        <taxon>Hypocreales</taxon>
        <taxon>Clavicipitaceae</taxon>
        <taxon>Claviceps</taxon>
    </lineage>
</organism>
<evidence type="ECO:0000313" key="1">
    <source>
        <dbReference type="EMBL" id="KAG6113178.1"/>
    </source>
</evidence>
<proteinExistence type="predicted"/>
<keyword evidence="2" id="KW-1185">Reference proteome</keyword>
<protein>
    <submittedName>
        <fullName evidence="1">Uncharacterized protein</fullName>
    </submittedName>
</protein>
<reference evidence="1 2" key="1">
    <citation type="journal article" date="2020" name="bioRxiv">
        <title>Whole genome comparisons of ergot fungi reveals the divergence and evolution of species within the genus Claviceps are the result of varying mechanisms driving genome evolution and host range expansion.</title>
        <authorList>
            <person name="Wyka S.A."/>
            <person name="Mondo S.J."/>
            <person name="Liu M."/>
            <person name="Dettman J."/>
            <person name="Nalam V."/>
            <person name="Broders K.D."/>
        </authorList>
    </citation>
    <scope>NUCLEOTIDE SEQUENCE [LARGE SCALE GENOMIC DNA]</scope>
    <source>
        <strain evidence="1 2">LM576</strain>
    </source>
</reference>
<evidence type="ECO:0000313" key="2">
    <source>
        <dbReference type="Proteomes" id="UP000732380"/>
    </source>
</evidence>
<accession>A0A9P7Q067</accession>